<dbReference type="EMBL" id="NKJJ02000022">
    <property type="protein sequence ID" value="TPR03422.1"/>
    <property type="molecule type" value="Genomic_DNA"/>
</dbReference>
<protein>
    <submittedName>
        <fullName evidence="1">Diacylglycerol acyltransferase family protein</fullName>
    </submittedName>
</protein>
<sequence>MPGVPLLPGCLKSGAFSVPARWSLWIVGRGQLLLQIPGGAAAGAAVRRRVAGSGPPPRAYAQPASAARAIPGGLPACGRFWGATVGAIGWSSVYPVRRGCRCGGHFVCPSRVKLRLHAALRRLWGAFCGAYSGCAPDTLQE</sequence>
<evidence type="ECO:0000313" key="2">
    <source>
        <dbReference type="Proteomes" id="UP000197666"/>
    </source>
</evidence>
<keyword evidence="1" id="KW-0012">Acyltransferase</keyword>
<accession>A0A505I1C2</accession>
<reference evidence="2" key="1">
    <citation type="submission" date="2018-10" db="EMBL/GenBank/DDBJ databases">
        <title>FDA dAtabase for Regulatory Grade micrObial Sequences (FDA-ARGOS): Supporting development and validation of Infectious Disease Dx tests.</title>
        <authorList>
            <person name="Kerrigan L."/>
            <person name="Tallon L."/>
            <person name="Sadzewicz L."/>
            <person name="Sengamalay N."/>
            <person name="Ott S."/>
            <person name="Godinez A."/>
            <person name="Nagaraj S."/>
            <person name="Vavikolanu K."/>
            <person name="Nadendla S."/>
            <person name="George J."/>
            <person name="Sichtig H."/>
        </authorList>
    </citation>
    <scope>NUCLEOTIDE SEQUENCE [LARGE SCALE GENOMIC DNA]</scope>
    <source>
        <strain evidence="2">FDAARGOS_311</strain>
    </source>
</reference>
<gene>
    <name evidence="1" type="ORF">CAN33_009885</name>
</gene>
<organism evidence="1 2">
    <name type="scientific">Aspergillus niger</name>
    <dbReference type="NCBI Taxonomy" id="5061"/>
    <lineage>
        <taxon>Eukaryota</taxon>
        <taxon>Fungi</taxon>
        <taxon>Dikarya</taxon>
        <taxon>Ascomycota</taxon>
        <taxon>Pezizomycotina</taxon>
        <taxon>Eurotiomycetes</taxon>
        <taxon>Eurotiomycetidae</taxon>
        <taxon>Eurotiales</taxon>
        <taxon>Aspergillaceae</taxon>
        <taxon>Aspergillus</taxon>
        <taxon>Aspergillus subgen. Circumdati</taxon>
    </lineage>
</organism>
<dbReference type="AlphaFoldDB" id="A0A505I1C2"/>
<evidence type="ECO:0000313" key="1">
    <source>
        <dbReference type="EMBL" id="TPR03422.1"/>
    </source>
</evidence>
<keyword evidence="1" id="KW-0808">Transferase</keyword>
<name>A0A505I1C2_ASPNG</name>
<dbReference type="Proteomes" id="UP000197666">
    <property type="component" value="Unassembled WGS sequence"/>
</dbReference>
<comment type="caution">
    <text evidence="1">The sequence shown here is derived from an EMBL/GenBank/DDBJ whole genome shotgun (WGS) entry which is preliminary data.</text>
</comment>
<proteinExistence type="predicted"/>
<dbReference type="GO" id="GO:0016746">
    <property type="term" value="F:acyltransferase activity"/>
    <property type="evidence" value="ECO:0007669"/>
    <property type="project" value="UniProtKB-KW"/>
</dbReference>